<dbReference type="InterPro" id="IPR051216">
    <property type="entry name" value="Teneurin"/>
</dbReference>
<evidence type="ECO:0000256" key="3">
    <source>
        <dbReference type="ARBA" id="ARBA00023157"/>
    </source>
</evidence>
<evidence type="ECO:0000256" key="4">
    <source>
        <dbReference type="PROSITE-ProRule" id="PRU00076"/>
    </source>
</evidence>
<dbReference type="PANTHER" id="PTHR11219:SF69">
    <property type="entry name" value="TENEURIN-A"/>
    <property type="match status" value="1"/>
</dbReference>
<protein>
    <recommendedName>
        <fullName evidence="6">EGF-like domain-containing protein</fullName>
    </recommendedName>
</protein>
<feature type="domain" description="EGF-like" evidence="6">
    <location>
        <begin position="82"/>
        <end position="115"/>
    </location>
</feature>
<dbReference type="GeneID" id="20221971"/>
<feature type="disulfide bond" evidence="4">
    <location>
        <begin position="51"/>
        <end position="60"/>
    </location>
</feature>
<evidence type="ECO:0000256" key="2">
    <source>
        <dbReference type="ARBA" id="ARBA00022737"/>
    </source>
</evidence>
<dbReference type="RefSeq" id="XP_009041901.1">
    <property type="nucleotide sequence ID" value="XM_009043653.1"/>
</dbReference>
<evidence type="ECO:0000259" key="6">
    <source>
        <dbReference type="PROSITE" id="PS50026"/>
    </source>
</evidence>
<dbReference type="PANTHER" id="PTHR11219">
    <property type="entry name" value="TENEURIN AND N-ACETYLGLUCOSAMINE-1-PHOSPHODIESTER ALPHA-N-ACETYLGLUCOSAMINIDASE"/>
    <property type="match status" value="1"/>
</dbReference>
<sequence length="249" mass="26483">MRPGFLARGSLASGAIIGVLSQSLPQLLSMPCPNLCSGRGWCDSGDRRCQCYAGYTGADCSLRTCPSGPAWADEADAITESDVAHSSIECSRRGLCETSSGKCICAEGWEGAACERKSCPNECSLNGRCVSMKYFATTPTPNDALRWDFEAIRGCKCNSGYTNYDCSGQLCPYGDDPLCAWQRELTLLVGTKEWEECSGRGLCSRETGVCACFSGYGSSDGQNNPGPYEDCGYVLPAVEAMAEFAGVVA</sequence>
<dbReference type="Proteomes" id="UP000002729">
    <property type="component" value="Unassembled WGS sequence"/>
</dbReference>
<dbReference type="KEGG" id="aaf:AURANDRAFT_39337"/>
<feature type="disulfide bond" evidence="4">
    <location>
        <begin position="32"/>
        <end position="42"/>
    </location>
</feature>
<dbReference type="Gene3D" id="2.10.25.10">
    <property type="entry name" value="Laminin"/>
    <property type="match status" value="1"/>
</dbReference>
<dbReference type="EMBL" id="GL833172">
    <property type="protein sequence ID" value="EGB03430.1"/>
    <property type="molecule type" value="Genomic_DNA"/>
</dbReference>
<dbReference type="eggNOG" id="KOG1225">
    <property type="taxonomic scope" value="Eukaryota"/>
</dbReference>
<keyword evidence="1 4" id="KW-0245">EGF-like domain</keyword>
<dbReference type="Pfam" id="PF23106">
    <property type="entry name" value="EGF_Teneurin"/>
    <property type="match status" value="2"/>
</dbReference>
<feature type="signal peptide" evidence="5">
    <location>
        <begin position="1"/>
        <end position="21"/>
    </location>
</feature>
<dbReference type="PRINTS" id="PR00011">
    <property type="entry name" value="EGFLAMININ"/>
</dbReference>
<dbReference type="PROSITE" id="PS00022">
    <property type="entry name" value="EGF_1"/>
    <property type="match status" value="2"/>
</dbReference>
<dbReference type="InterPro" id="IPR000742">
    <property type="entry name" value="EGF"/>
</dbReference>
<organism evidence="8">
    <name type="scientific">Aureococcus anophagefferens</name>
    <name type="common">Harmful bloom alga</name>
    <dbReference type="NCBI Taxonomy" id="44056"/>
    <lineage>
        <taxon>Eukaryota</taxon>
        <taxon>Sar</taxon>
        <taxon>Stramenopiles</taxon>
        <taxon>Ochrophyta</taxon>
        <taxon>Pelagophyceae</taxon>
        <taxon>Pelagomonadales</taxon>
        <taxon>Pelagomonadaceae</taxon>
        <taxon>Aureococcus</taxon>
    </lineage>
</organism>
<feature type="disulfide bond" evidence="4">
    <location>
        <begin position="105"/>
        <end position="114"/>
    </location>
</feature>
<keyword evidence="2" id="KW-0677">Repeat</keyword>
<evidence type="ECO:0000313" key="7">
    <source>
        <dbReference type="EMBL" id="EGB03430.1"/>
    </source>
</evidence>
<dbReference type="Gene3D" id="2.60.120.260">
    <property type="entry name" value="Galactose-binding domain-like"/>
    <property type="match status" value="1"/>
</dbReference>
<dbReference type="PROSITE" id="PS50026">
    <property type="entry name" value="EGF_3"/>
    <property type="match status" value="2"/>
</dbReference>
<evidence type="ECO:0000256" key="5">
    <source>
        <dbReference type="SAM" id="SignalP"/>
    </source>
</evidence>
<gene>
    <name evidence="7" type="ORF">AURANDRAFT_39337</name>
</gene>
<keyword evidence="3 4" id="KW-1015">Disulfide bond</keyword>
<proteinExistence type="predicted"/>
<dbReference type="InParanoid" id="F0YN84"/>
<accession>F0YN84</accession>
<dbReference type="OrthoDB" id="442731at2759"/>
<dbReference type="PROSITE" id="PS01186">
    <property type="entry name" value="EGF_2"/>
    <property type="match status" value="2"/>
</dbReference>
<evidence type="ECO:0000313" key="8">
    <source>
        <dbReference type="Proteomes" id="UP000002729"/>
    </source>
</evidence>
<feature type="chain" id="PRO_5003264800" description="EGF-like domain-containing protein" evidence="5">
    <location>
        <begin position="22"/>
        <end position="249"/>
    </location>
</feature>
<reference evidence="7 8" key="1">
    <citation type="journal article" date="2011" name="Proc. Natl. Acad. Sci. U.S.A.">
        <title>Niche of harmful alga Aureococcus anophagefferens revealed through ecogenomics.</title>
        <authorList>
            <person name="Gobler C.J."/>
            <person name="Berry D.L."/>
            <person name="Dyhrman S.T."/>
            <person name="Wilhelm S.W."/>
            <person name="Salamov A."/>
            <person name="Lobanov A.V."/>
            <person name="Zhang Y."/>
            <person name="Collier J.L."/>
            <person name="Wurch L.L."/>
            <person name="Kustka A.B."/>
            <person name="Dill B.D."/>
            <person name="Shah M."/>
            <person name="VerBerkmoes N.C."/>
            <person name="Kuo A."/>
            <person name="Terry A."/>
            <person name="Pangilinan J."/>
            <person name="Lindquist E.A."/>
            <person name="Lucas S."/>
            <person name="Paulsen I.T."/>
            <person name="Hattenrath-Lehmann T.K."/>
            <person name="Talmage S.C."/>
            <person name="Walker E.A."/>
            <person name="Koch F."/>
            <person name="Burson A.M."/>
            <person name="Marcoval M.A."/>
            <person name="Tang Y.Z."/>
            <person name="Lecleir G.R."/>
            <person name="Coyne K.J."/>
            <person name="Berg G.M."/>
            <person name="Bertrand E.M."/>
            <person name="Saito M.A."/>
            <person name="Gladyshev V.N."/>
            <person name="Grigoriev I.V."/>
        </authorList>
    </citation>
    <scope>NUCLEOTIDE SEQUENCE [LARGE SCALE GENOMIC DNA]</scope>
    <source>
        <strain evidence="8">CCMP 1984</strain>
    </source>
</reference>
<name>F0YN84_AURAN</name>
<keyword evidence="8" id="KW-1185">Reference proteome</keyword>
<comment type="caution">
    <text evidence="4">Lacks conserved residue(s) required for the propagation of feature annotation.</text>
</comment>
<dbReference type="SMART" id="SM00181">
    <property type="entry name" value="EGF"/>
    <property type="match status" value="3"/>
</dbReference>
<dbReference type="AlphaFoldDB" id="F0YN84"/>
<keyword evidence="5" id="KW-0732">Signal</keyword>
<feature type="domain" description="EGF-like" evidence="6">
    <location>
        <begin position="28"/>
        <end position="61"/>
    </location>
</feature>
<evidence type="ECO:0000256" key="1">
    <source>
        <dbReference type="ARBA" id="ARBA00022536"/>
    </source>
</evidence>